<name>M7T6V0_EUTLA</name>
<dbReference type="eggNOG" id="KOG1939">
    <property type="taxonomic scope" value="Eukaryota"/>
</dbReference>
<evidence type="ECO:0000259" key="2">
    <source>
        <dbReference type="Pfam" id="PF01968"/>
    </source>
</evidence>
<evidence type="ECO:0000259" key="3">
    <source>
        <dbReference type="Pfam" id="PF02538"/>
    </source>
</evidence>
<dbReference type="InterPro" id="IPR008040">
    <property type="entry name" value="Hydant_A_N"/>
</dbReference>
<feature type="domain" description="Hydantoinase/oxoprolinase N-terminal" evidence="4">
    <location>
        <begin position="20"/>
        <end position="232"/>
    </location>
</feature>
<dbReference type="GO" id="GO:0006749">
    <property type="term" value="P:glutathione metabolic process"/>
    <property type="evidence" value="ECO:0007669"/>
    <property type="project" value="TreeGrafter"/>
</dbReference>
<organism evidence="6 7">
    <name type="scientific">Eutypa lata (strain UCR-EL1)</name>
    <name type="common">Grapevine dieback disease fungus</name>
    <name type="synonym">Eutypa armeniacae</name>
    <dbReference type="NCBI Taxonomy" id="1287681"/>
    <lineage>
        <taxon>Eukaryota</taxon>
        <taxon>Fungi</taxon>
        <taxon>Dikarya</taxon>
        <taxon>Ascomycota</taxon>
        <taxon>Pezizomycotina</taxon>
        <taxon>Sordariomycetes</taxon>
        <taxon>Xylariomycetidae</taxon>
        <taxon>Xylariales</taxon>
        <taxon>Diatrypaceae</taxon>
        <taxon>Eutypa</taxon>
    </lineage>
</organism>
<dbReference type="InterPro" id="IPR003692">
    <property type="entry name" value="Hydantoinase_B"/>
</dbReference>
<dbReference type="STRING" id="1287681.M7T6V0"/>
<sequence length="1262" mass="137730">MAPYIGDSTTGEQSHQGIAIAIDRGGTFCDVIAKVEGRDDIIFKLLSEDPNNYSDAPSEAIRRVLETVEGRSIPVGSKLDGSRIESCRIGTTIATNALLEQKGEKFAFVTTKGFKDVCVIGDQTRPKLFALKVEKAKALHQKVIEVDERITIEDYDLNPWPMDKKAELVDPNLVRTESGEIIRVLKKVDVDEVRVQLRALKDEGYTSIAISFMHSFLYPKHENVVASIAKEVGFEYITTSYETSPVIKHLRRSTSVCSEAYLYPIVRRYVESFEARFEKLPKRVEFMCSDGGLKQAQKFKGNEALLSGPAGGVVGIAKSCFDHEEGTPLIGFDMGGTSTDVSRFDGKYDYLTETTIAERTITVPMLNIQTVAAGGGSILFARNGLLVVGPESAGAYPGPASYRNGGPLTVTDANLFLGRLELSSFPAIFGKNANEPLDVEVVQQKFKEITEDFNTHTSQNLTSEEVALGFLNVANETMSRPIRNATEARGYAPENHNLVSFGGAGGRINRVIIHKYSSLLSAYGISQSQLQHEAVQPYAGNFSMDELPTIRQRIQKLKENVREELIAQGASDKTLTFDESLSLRYFGTDTNLTISRPEDEDYGDAFIKEHMREFAFVLGRTIVVDSVRVRGTGTASVVIKDVPPTKELERVKVMPKQADTKEHQKLYVDGEWRDAAILRLATVPRDTVIDGPALILDDTQTIFVEPRYRGYILHAHVVIEKVNDKVAVKETAEDELSPIQLSVFAHRFMSIAEQMGNTLQRTSISTSIRERLDFSCAIFSPDGQLVANAPHIPMSQHQHWLGKLKEGDVLMTNHPEWGGTHLPDITVVTPVFVGGEIAFYTASRGHHTDIGGKGITSMMPDSKELWEEGLNVPTMKIVSGGTFLEAEVRQAFQAAGEFPGCSPTRRIQDNLSDLKAQTSANQRGITLLTKLCDEFGLPVVHKYMRGIQANAEVAVRAFLKKTAREHPGGLSAVDRYDNGTEVRVKITIDADTGSAVYDFAGSGPQGWGNINCPIAIAHSAVIYTIRCLIDLEIPLNEGCLAPIEVRAPKGSVLNPEASVAICGSTLASQRIIDTILRAFKCVAAFQGCASSFGWGMGGRDARTGEIEPGWNYGESIGGGTGAGPGWHGEHATHAHSTNTRMTDAEVIEKRTAVVVRRFEINAGSGGRGRWRGGDGVTREIEARIPLRSSILSERRVFPPYGMAGGSPGCVGRNFVFRRNARGGLDKVNLGGQAVVNLLPGEIVQINTPGGGGWGEPEPEPGE</sequence>
<feature type="domain" description="Hydantoinase B/oxoprolinase" evidence="3">
    <location>
        <begin position="738"/>
        <end position="1256"/>
    </location>
</feature>
<dbReference type="PANTHER" id="PTHR11365">
    <property type="entry name" value="5-OXOPROLINASE RELATED"/>
    <property type="match status" value="1"/>
</dbReference>
<dbReference type="InterPro" id="IPR049517">
    <property type="entry name" value="ACX-like_C"/>
</dbReference>
<dbReference type="Pfam" id="PF05378">
    <property type="entry name" value="Hydant_A_N"/>
    <property type="match status" value="1"/>
</dbReference>
<evidence type="ECO:0000313" key="6">
    <source>
        <dbReference type="EMBL" id="EMR72598.1"/>
    </source>
</evidence>
<dbReference type="GO" id="GO:0017168">
    <property type="term" value="F:5-oxoprolinase (ATP-hydrolyzing) activity"/>
    <property type="evidence" value="ECO:0007669"/>
    <property type="project" value="TreeGrafter"/>
</dbReference>
<reference evidence="7" key="1">
    <citation type="journal article" date="2013" name="Genome Announc.">
        <title>Draft genome sequence of the grapevine dieback fungus Eutypa lata UCR-EL1.</title>
        <authorList>
            <person name="Blanco-Ulate B."/>
            <person name="Rolshausen P.E."/>
            <person name="Cantu D."/>
        </authorList>
    </citation>
    <scope>NUCLEOTIDE SEQUENCE [LARGE SCALE GENOMIC DNA]</scope>
    <source>
        <strain evidence="7">UCR-EL1</strain>
    </source>
</reference>
<dbReference type="Pfam" id="PF19278">
    <property type="entry name" value="Hydant_A_C"/>
    <property type="match status" value="1"/>
</dbReference>
<dbReference type="AlphaFoldDB" id="M7T6V0"/>
<keyword evidence="7" id="KW-1185">Reference proteome</keyword>
<dbReference type="GO" id="GO:0005829">
    <property type="term" value="C:cytosol"/>
    <property type="evidence" value="ECO:0007669"/>
    <property type="project" value="TreeGrafter"/>
</dbReference>
<dbReference type="Pfam" id="PF01968">
    <property type="entry name" value="Hydantoinase_A"/>
    <property type="match status" value="1"/>
</dbReference>
<dbReference type="OMA" id="GTGPQMW"/>
<dbReference type="Pfam" id="PF02538">
    <property type="entry name" value="Hydantoinase_B"/>
    <property type="match status" value="1"/>
</dbReference>
<dbReference type="InterPro" id="IPR045079">
    <property type="entry name" value="Oxoprolinase-like"/>
</dbReference>
<proteinExistence type="inferred from homology"/>
<feature type="domain" description="Acetophenone carboxylase-like C-terminal" evidence="5">
    <location>
        <begin position="549"/>
        <end position="710"/>
    </location>
</feature>
<evidence type="ECO:0000259" key="4">
    <source>
        <dbReference type="Pfam" id="PF05378"/>
    </source>
</evidence>
<evidence type="ECO:0000313" key="7">
    <source>
        <dbReference type="Proteomes" id="UP000012174"/>
    </source>
</evidence>
<protein>
    <submittedName>
        <fullName evidence="6">Putative hydantoinase b oxoprolinase protein</fullName>
    </submittedName>
</protein>
<dbReference type="Proteomes" id="UP000012174">
    <property type="component" value="Unassembled WGS sequence"/>
</dbReference>
<dbReference type="OrthoDB" id="3643at2759"/>
<comment type="similarity">
    <text evidence="1">Belongs to the oxoprolinase family.</text>
</comment>
<evidence type="ECO:0000259" key="5">
    <source>
        <dbReference type="Pfam" id="PF19278"/>
    </source>
</evidence>
<dbReference type="HOGENOM" id="CLU_002157_0_0_1"/>
<evidence type="ECO:0000256" key="1">
    <source>
        <dbReference type="ARBA" id="ARBA00010403"/>
    </source>
</evidence>
<gene>
    <name evidence="6" type="ORF">UCREL1_347</name>
</gene>
<dbReference type="InterPro" id="IPR002821">
    <property type="entry name" value="Hydantoinase_A"/>
</dbReference>
<feature type="domain" description="Hydantoinase A/oxoprolinase" evidence="2">
    <location>
        <begin position="253"/>
        <end position="533"/>
    </location>
</feature>
<dbReference type="EMBL" id="KB705419">
    <property type="protein sequence ID" value="EMR72598.1"/>
    <property type="molecule type" value="Genomic_DNA"/>
</dbReference>
<dbReference type="PANTHER" id="PTHR11365:SF2">
    <property type="entry name" value="5-OXOPROLINASE"/>
    <property type="match status" value="1"/>
</dbReference>
<dbReference type="KEGG" id="ela:UCREL1_347"/>
<accession>M7T6V0</accession>